<evidence type="ECO:0000313" key="2">
    <source>
        <dbReference type="EMBL" id="GID57897.1"/>
    </source>
</evidence>
<evidence type="ECO:0000259" key="1">
    <source>
        <dbReference type="Pfam" id="PF11716"/>
    </source>
</evidence>
<gene>
    <name evidence="2" type="ORF">Aco03nite_063010</name>
</gene>
<accession>A0ABQ3XHB6</accession>
<evidence type="ECO:0000313" key="3">
    <source>
        <dbReference type="Proteomes" id="UP000612282"/>
    </source>
</evidence>
<dbReference type="Proteomes" id="UP000612282">
    <property type="component" value="Unassembled WGS sequence"/>
</dbReference>
<dbReference type="InterPro" id="IPR024344">
    <property type="entry name" value="MDMPI_metal-binding"/>
</dbReference>
<dbReference type="InterPro" id="IPR017517">
    <property type="entry name" value="Maleyloyr_isom"/>
</dbReference>
<dbReference type="SUPFAM" id="SSF109854">
    <property type="entry name" value="DinB/YfiT-like putative metalloenzymes"/>
    <property type="match status" value="1"/>
</dbReference>
<dbReference type="NCBIfam" id="TIGR03083">
    <property type="entry name" value="maleylpyruvate isomerase family mycothiol-dependent enzyme"/>
    <property type="match status" value="1"/>
</dbReference>
<organism evidence="2 3">
    <name type="scientific">Actinoplanes couchii</name>
    <dbReference type="NCBI Taxonomy" id="403638"/>
    <lineage>
        <taxon>Bacteria</taxon>
        <taxon>Bacillati</taxon>
        <taxon>Actinomycetota</taxon>
        <taxon>Actinomycetes</taxon>
        <taxon>Micromonosporales</taxon>
        <taxon>Micromonosporaceae</taxon>
        <taxon>Actinoplanes</taxon>
    </lineage>
</organism>
<dbReference type="InterPro" id="IPR017520">
    <property type="entry name" value="CHP03086"/>
</dbReference>
<keyword evidence="3" id="KW-1185">Reference proteome</keyword>
<feature type="domain" description="Mycothiol-dependent maleylpyruvate isomerase metal-binding" evidence="1">
    <location>
        <begin position="14"/>
        <end position="132"/>
    </location>
</feature>
<dbReference type="RefSeq" id="WP_239145595.1">
    <property type="nucleotide sequence ID" value="NZ_BAAAQE010000111.1"/>
</dbReference>
<protein>
    <submittedName>
        <fullName evidence="2">TIGR03086 family protein</fullName>
    </submittedName>
</protein>
<proteinExistence type="predicted"/>
<dbReference type="NCBIfam" id="TIGR03086">
    <property type="entry name" value="TIGR03086 family metal-binding protein"/>
    <property type="match status" value="1"/>
</dbReference>
<reference evidence="2 3" key="1">
    <citation type="submission" date="2021-01" db="EMBL/GenBank/DDBJ databases">
        <title>Whole genome shotgun sequence of Actinoplanes couchii NBRC 106145.</title>
        <authorList>
            <person name="Komaki H."/>
            <person name="Tamura T."/>
        </authorList>
    </citation>
    <scope>NUCLEOTIDE SEQUENCE [LARGE SCALE GENOMIC DNA]</scope>
    <source>
        <strain evidence="2 3">NBRC 106145</strain>
    </source>
</reference>
<sequence>MLTITEDLRAADAAAVRASVAVVAKIGDPGVATPCAGWDLGDLLGHMTAQLRGFAAAARGQGADPAFWVEERAGDDAVRVYTEAASDVLAAFAEEGVLDRGFVLPDAGGEVPGRLAVGMHLVDYVVHGWDVAQAIGAVFEPDADVLARTLPIVRAVPDGPRRLDPGSPFGPGLPIPAGADPLTEILLRLGREPFGR</sequence>
<dbReference type="EMBL" id="BOMG01000078">
    <property type="protein sequence ID" value="GID57897.1"/>
    <property type="molecule type" value="Genomic_DNA"/>
</dbReference>
<dbReference type="InterPro" id="IPR034660">
    <property type="entry name" value="DinB/YfiT-like"/>
</dbReference>
<comment type="caution">
    <text evidence="2">The sequence shown here is derived from an EMBL/GenBank/DDBJ whole genome shotgun (WGS) entry which is preliminary data.</text>
</comment>
<dbReference type="Pfam" id="PF11716">
    <property type="entry name" value="MDMPI_N"/>
    <property type="match status" value="1"/>
</dbReference>
<dbReference type="Gene3D" id="1.20.120.450">
    <property type="entry name" value="dinb family like domain"/>
    <property type="match status" value="1"/>
</dbReference>
<name>A0ABQ3XHB6_9ACTN</name>